<dbReference type="EMBL" id="CP002049">
    <property type="protein sequence ID" value="ADI15161.1"/>
    <property type="molecule type" value="Genomic_DNA"/>
</dbReference>
<evidence type="ECO:0000256" key="6">
    <source>
        <dbReference type="SAM" id="Phobius"/>
    </source>
</evidence>
<dbReference type="GO" id="GO:0043190">
    <property type="term" value="C:ATP-binding cassette (ABC) transporter complex"/>
    <property type="evidence" value="ECO:0007669"/>
    <property type="project" value="TreeGrafter"/>
</dbReference>
<dbReference type="GO" id="GO:0015920">
    <property type="term" value="P:lipopolysaccharide transport"/>
    <property type="evidence" value="ECO:0007669"/>
    <property type="project" value="TreeGrafter"/>
</dbReference>
<dbReference type="Proteomes" id="UP000000379">
    <property type="component" value="Chromosome"/>
</dbReference>
<dbReference type="RefSeq" id="WP_013178526.1">
    <property type="nucleotide sequence ID" value="NC_014221.1"/>
</dbReference>
<protein>
    <submittedName>
        <fullName evidence="7">Permease YjgP/YjgQ family protein</fullName>
    </submittedName>
</protein>
<reference evidence="8" key="1">
    <citation type="submission" date="2010-05" db="EMBL/GenBank/DDBJ databases">
        <title>The complete genome of Truepera radiovictris DSM 17093.</title>
        <authorList>
            <consortium name="US DOE Joint Genome Institute (JGI-PGF)"/>
            <person name="Lucas S."/>
            <person name="Copeland A."/>
            <person name="Lapidus A."/>
            <person name="Glavina del Rio T."/>
            <person name="Dalin E."/>
            <person name="Tice H."/>
            <person name="Bruce D."/>
            <person name="Goodwin L."/>
            <person name="Pitluck S."/>
            <person name="Kyrpides N."/>
            <person name="Mavromatis K."/>
            <person name="Ovchinnikova G."/>
            <person name="Munk A.C."/>
            <person name="Detter J.C."/>
            <person name="Han C."/>
            <person name="Tapia R."/>
            <person name="Land M."/>
            <person name="Hauser L."/>
            <person name="Markowitz V."/>
            <person name="Cheng J.-F."/>
            <person name="Hugenholtz P."/>
            <person name="Woyke T."/>
            <person name="Wu D."/>
            <person name="Tindall B."/>
            <person name="Pomrenke H.G."/>
            <person name="Brambilla E."/>
            <person name="Klenk H.-P."/>
            <person name="Eisen J.A."/>
        </authorList>
    </citation>
    <scope>NUCLEOTIDE SEQUENCE [LARGE SCALE GENOMIC DNA]</scope>
    <source>
        <strain evidence="8">DSM 17093 / CIP 108686 / LMG 22925 / RQ-24</strain>
    </source>
</reference>
<feature type="transmembrane region" description="Helical" evidence="6">
    <location>
        <begin position="300"/>
        <end position="318"/>
    </location>
</feature>
<name>D7CR73_TRURR</name>
<dbReference type="eggNOG" id="COG0795">
    <property type="taxonomic scope" value="Bacteria"/>
</dbReference>
<dbReference type="OrthoDB" id="58676at2"/>
<feature type="transmembrane region" description="Helical" evidence="6">
    <location>
        <begin position="330"/>
        <end position="350"/>
    </location>
</feature>
<gene>
    <name evidence="7" type="ordered locus">Trad_2047</name>
</gene>
<accession>D7CR73</accession>
<evidence type="ECO:0000256" key="3">
    <source>
        <dbReference type="ARBA" id="ARBA00022692"/>
    </source>
</evidence>
<dbReference type="KEGG" id="tra:Trad_2047"/>
<dbReference type="HOGENOM" id="CLU_063408_0_0_0"/>
<keyword evidence="5 6" id="KW-0472">Membrane</keyword>
<feature type="transmembrane region" description="Helical" evidence="6">
    <location>
        <begin position="274"/>
        <end position="294"/>
    </location>
</feature>
<dbReference type="Pfam" id="PF03739">
    <property type="entry name" value="LptF_LptG"/>
    <property type="match status" value="1"/>
</dbReference>
<feature type="transmembrane region" description="Helical" evidence="6">
    <location>
        <begin position="99"/>
        <end position="118"/>
    </location>
</feature>
<keyword evidence="3 6" id="KW-0812">Transmembrane</keyword>
<feature type="transmembrane region" description="Helical" evidence="6">
    <location>
        <begin position="15"/>
        <end position="42"/>
    </location>
</feature>
<dbReference type="InterPro" id="IPR005495">
    <property type="entry name" value="LptG/LptF_permease"/>
</dbReference>
<evidence type="ECO:0000313" key="8">
    <source>
        <dbReference type="Proteomes" id="UP000000379"/>
    </source>
</evidence>
<keyword evidence="2" id="KW-1003">Cell membrane</keyword>
<evidence type="ECO:0000256" key="5">
    <source>
        <dbReference type="ARBA" id="ARBA00023136"/>
    </source>
</evidence>
<evidence type="ECO:0000256" key="1">
    <source>
        <dbReference type="ARBA" id="ARBA00004651"/>
    </source>
</evidence>
<comment type="subcellular location">
    <subcellularLocation>
        <location evidence="1">Cell membrane</location>
        <topology evidence="1">Multi-pass membrane protein</topology>
    </subcellularLocation>
</comment>
<feature type="transmembrane region" description="Helical" evidence="6">
    <location>
        <begin position="54"/>
        <end position="79"/>
    </location>
</feature>
<dbReference type="STRING" id="649638.Trad_2047"/>
<keyword evidence="4 6" id="KW-1133">Transmembrane helix</keyword>
<organism evidence="7 8">
    <name type="scientific">Truepera radiovictrix (strain DSM 17093 / CIP 108686 / LMG 22925 / RQ-24)</name>
    <dbReference type="NCBI Taxonomy" id="649638"/>
    <lineage>
        <taxon>Bacteria</taxon>
        <taxon>Thermotogati</taxon>
        <taxon>Deinococcota</taxon>
        <taxon>Deinococci</taxon>
        <taxon>Trueperales</taxon>
        <taxon>Trueperaceae</taxon>
        <taxon>Truepera</taxon>
    </lineage>
</organism>
<sequence>MSRLRLAGYLLRETAGLYLLGVAAFCLLLSIDTLTVWAGYLIQQNATLGVIARLMLYQLPLFLHLSLPVAAVFAVLLATGRLAKDSELKAAYALGVPPLSLLWPLLGFGVLISVAALLNNGYLEPRGQIAEDELVASFFNARPSAETQRDVSFRQEGGLYYAARIRADTFDRTRAELSGVLVYGDDGTLYSAPYGTWDSEVNTWTLEEVEVLREGEAPRLEPTLTLPFTLQADAGASLSAAENLTLSELYARIEAGRRAGQSVRGDLFNLHRRLADASSAVIFVLIAGALGLHLRGRSAGFGWTIVLLVCFFALWTLSESFFEQGVLSPVVAAWLTTGVVGLIGGALALVRLR</sequence>
<evidence type="ECO:0000256" key="4">
    <source>
        <dbReference type="ARBA" id="ARBA00022989"/>
    </source>
</evidence>
<reference evidence="7 8" key="2">
    <citation type="journal article" date="2011" name="Stand. Genomic Sci.">
        <title>Complete genome sequence of Truepera radiovictrix type strain (RQ-24).</title>
        <authorList>
            <person name="Ivanova N."/>
            <person name="Rohde C."/>
            <person name="Munk C."/>
            <person name="Nolan M."/>
            <person name="Lucas S."/>
            <person name="Del Rio T.G."/>
            <person name="Tice H."/>
            <person name="Deshpande S."/>
            <person name="Cheng J.F."/>
            <person name="Tapia R."/>
            <person name="Han C."/>
            <person name="Goodwin L."/>
            <person name="Pitluck S."/>
            <person name="Liolios K."/>
            <person name="Mavromatis K."/>
            <person name="Mikhailova N."/>
            <person name="Pati A."/>
            <person name="Chen A."/>
            <person name="Palaniappan K."/>
            <person name="Land M."/>
            <person name="Hauser L."/>
            <person name="Chang Y.J."/>
            <person name="Jeffries C.D."/>
            <person name="Brambilla E."/>
            <person name="Rohde M."/>
            <person name="Goker M."/>
            <person name="Tindall B.J."/>
            <person name="Woyke T."/>
            <person name="Bristow J."/>
            <person name="Eisen J.A."/>
            <person name="Markowitz V."/>
            <person name="Hugenholtz P."/>
            <person name="Kyrpides N.C."/>
            <person name="Klenk H.P."/>
            <person name="Lapidus A."/>
        </authorList>
    </citation>
    <scope>NUCLEOTIDE SEQUENCE [LARGE SCALE GENOMIC DNA]</scope>
    <source>
        <strain evidence="8">DSM 17093 / CIP 108686 / LMG 22925 / RQ-24</strain>
    </source>
</reference>
<dbReference type="PANTHER" id="PTHR33529:SF6">
    <property type="entry name" value="YJGP_YJGQ FAMILY PERMEASE"/>
    <property type="match status" value="1"/>
</dbReference>
<evidence type="ECO:0000313" key="7">
    <source>
        <dbReference type="EMBL" id="ADI15161.1"/>
    </source>
</evidence>
<keyword evidence="8" id="KW-1185">Reference proteome</keyword>
<proteinExistence type="predicted"/>
<dbReference type="AlphaFoldDB" id="D7CR73"/>
<dbReference type="PANTHER" id="PTHR33529">
    <property type="entry name" value="SLR0882 PROTEIN-RELATED"/>
    <property type="match status" value="1"/>
</dbReference>
<evidence type="ECO:0000256" key="2">
    <source>
        <dbReference type="ARBA" id="ARBA00022475"/>
    </source>
</evidence>